<dbReference type="PANTHER" id="PTHR17008:SF1">
    <property type="entry name" value="MEIOSIS EXPRESSED GENE 1 PROTEIN HOMOLOG"/>
    <property type="match status" value="1"/>
</dbReference>
<evidence type="ECO:0000313" key="3">
    <source>
        <dbReference type="Proteomes" id="UP001159428"/>
    </source>
</evidence>
<proteinExistence type="inferred from homology"/>
<dbReference type="AlphaFoldDB" id="A0AAU9VZ16"/>
<sequence>IATNNEPIRRQSDICCIARTKQFQTVYIREEAFFSCGHKPFSTKLLKHSCLLVGSNNMASIVSPIAQPSGPKSVSRPKRWSEEVEEAYRFQIAGYRDVHEYRDVKQKEPDRWPHNGYVKKLQRKDGCFIYFDKTRECTDKDVYKCKLYGY</sequence>
<dbReference type="GO" id="GO:0005634">
    <property type="term" value="C:nucleus"/>
    <property type="evidence" value="ECO:0007669"/>
    <property type="project" value="InterPro"/>
</dbReference>
<dbReference type="PANTHER" id="PTHR17008">
    <property type="entry name" value="MEIOSIS-EXPRESSED GENE 1 PROTEIN"/>
    <property type="match status" value="1"/>
</dbReference>
<dbReference type="Proteomes" id="UP001159428">
    <property type="component" value="Unassembled WGS sequence"/>
</dbReference>
<dbReference type="Pfam" id="PF15163">
    <property type="entry name" value="Meiosis_expr"/>
    <property type="match status" value="1"/>
</dbReference>
<evidence type="ECO:0000256" key="1">
    <source>
        <dbReference type="ARBA" id="ARBA00008514"/>
    </source>
</evidence>
<comment type="similarity">
    <text evidence="1">Belongs to the MEIG1 family.</text>
</comment>
<name>A0AAU9VZ16_9CNID</name>
<evidence type="ECO:0008006" key="4">
    <source>
        <dbReference type="Google" id="ProtNLM"/>
    </source>
</evidence>
<dbReference type="InterPro" id="IPR020186">
    <property type="entry name" value="Meiosis-expressed_gene_1"/>
</dbReference>
<comment type="caution">
    <text evidence="2">The sequence shown here is derived from an EMBL/GenBank/DDBJ whole genome shotgun (WGS) entry which is preliminary data.</text>
</comment>
<gene>
    <name evidence="2" type="ORF">PMEA_00026408</name>
</gene>
<keyword evidence="3" id="KW-1185">Reference proteome</keyword>
<protein>
    <recommendedName>
        <fullName evidence="4">MEIG1</fullName>
    </recommendedName>
</protein>
<accession>A0AAU9VZ16</accession>
<organism evidence="2 3">
    <name type="scientific">Pocillopora meandrina</name>
    <dbReference type="NCBI Taxonomy" id="46732"/>
    <lineage>
        <taxon>Eukaryota</taxon>
        <taxon>Metazoa</taxon>
        <taxon>Cnidaria</taxon>
        <taxon>Anthozoa</taxon>
        <taxon>Hexacorallia</taxon>
        <taxon>Scleractinia</taxon>
        <taxon>Astrocoeniina</taxon>
        <taxon>Pocilloporidae</taxon>
        <taxon>Pocillopora</taxon>
    </lineage>
</organism>
<evidence type="ECO:0000313" key="2">
    <source>
        <dbReference type="EMBL" id="CAH3039808.1"/>
    </source>
</evidence>
<reference evidence="2 3" key="1">
    <citation type="submission" date="2022-05" db="EMBL/GenBank/DDBJ databases">
        <authorList>
            <consortium name="Genoscope - CEA"/>
            <person name="William W."/>
        </authorList>
    </citation>
    <scope>NUCLEOTIDE SEQUENCE [LARGE SCALE GENOMIC DNA]</scope>
</reference>
<feature type="non-terminal residue" evidence="2">
    <location>
        <position position="1"/>
    </location>
</feature>
<dbReference type="EMBL" id="CALNXJ010000005">
    <property type="protein sequence ID" value="CAH3039808.1"/>
    <property type="molecule type" value="Genomic_DNA"/>
</dbReference>